<evidence type="ECO:0000313" key="2">
    <source>
        <dbReference type="EMBL" id="HJA98364.1"/>
    </source>
</evidence>
<evidence type="ECO:0008006" key="4">
    <source>
        <dbReference type="Google" id="ProtNLM"/>
    </source>
</evidence>
<dbReference type="PROSITE" id="PS51257">
    <property type="entry name" value="PROKAR_LIPOPROTEIN"/>
    <property type="match status" value="1"/>
</dbReference>
<protein>
    <recommendedName>
        <fullName evidence="4">Fibronectin type-III domain-containing protein</fullName>
    </recommendedName>
</protein>
<reference evidence="2" key="1">
    <citation type="journal article" date="2021" name="PeerJ">
        <title>Extensive microbial diversity within the chicken gut microbiome revealed by metagenomics and culture.</title>
        <authorList>
            <person name="Gilroy R."/>
            <person name="Ravi A."/>
            <person name="Getino M."/>
            <person name="Pursley I."/>
            <person name="Horton D.L."/>
            <person name="Alikhan N.F."/>
            <person name="Baker D."/>
            <person name="Gharbi K."/>
            <person name="Hall N."/>
            <person name="Watson M."/>
            <person name="Adriaenssens E.M."/>
            <person name="Foster-Nyarko E."/>
            <person name="Jarju S."/>
            <person name="Secka A."/>
            <person name="Antonio M."/>
            <person name="Oren A."/>
            <person name="Chaudhuri R.R."/>
            <person name="La Ragione R."/>
            <person name="Hildebrand F."/>
            <person name="Pallen M.J."/>
        </authorList>
    </citation>
    <scope>NUCLEOTIDE SEQUENCE</scope>
    <source>
        <strain evidence="2">CHK169-11906</strain>
    </source>
</reference>
<feature type="chain" id="PRO_5039337078" description="Fibronectin type-III domain-containing protein" evidence="1">
    <location>
        <begin position="21"/>
        <end position="458"/>
    </location>
</feature>
<evidence type="ECO:0000256" key="1">
    <source>
        <dbReference type="SAM" id="SignalP"/>
    </source>
</evidence>
<feature type="signal peptide" evidence="1">
    <location>
        <begin position="1"/>
        <end position="20"/>
    </location>
</feature>
<accession>A0A9D2L3T3</accession>
<keyword evidence="1" id="KW-0732">Signal</keyword>
<comment type="caution">
    <text evidence="2">The sequence shown here is derived from an EMBL/GenBank/DDBJ whole genome shotgun (WGS) entry which is preliminary data.</text>
</comment>
<gene>
    <name evidence="2" type="ORF">H9779_02025</name>
</gene>
<reference evidence="2" key="2">
    <citation type="submission" date="2021-04" db="EMBL/GenBank/DDBJ databases">
        <authorList>
            <person name="Gilroy R."/>
        </authorList>
    </citation>
    <scope>NUCLEOTIDE SEQUENCE</scope>
    <source>
        <strain evidence="2">CHK169-11906</strain>
    </source>
</reference>
<dbReference type="AlphaFoldDB" id="A0A9D2L3T3"/>
<proteinExistence type="predicted"/>
<dbReference type="EMBL" id="DWYR01000008">
    <property type="protein sequence ID" value="HJA98364.1"/>
    <property type="molecule type" value="Genomic_DNA"/>
</dbReference>
<organism evidence="2 3">
    <name type="scientific">Candidatus Alistipes avicola</name>
    <dbReference type="NCBI Taxonomy" id="2838432"/>
    <lineage>
        <taxon>Bacteria</taxon>
        <taxon>Pseudomonadati</taxon>
        <taxon>Bacteroidota</taxon>
        <taxon>Bacteroidia</taxon>
        <taxon>Bacteroidales</taxon>
        <taxon>Rikenellaceae</taxon>
        <taxon>Alistipes</taxon>
    </lineage>
</organism>
<name>A0A9D2L3T3_9BACT</name>
<sequence>MKIKLFLLAAIAALTTMVGCGNDNNESGPTPPDPALPEGYEITFGASTFSSQEITITPLSTEAEESLYVVYVATEAMFQEYGSAEAYATADLAAWITAYPTASMEEIVYAMTNNGQNKGSMTTKVTGLRADSRYYAMVVGIDLEGSFTTQGTEELFTSGSKPEVVPVDCDFTWEVVRQGSIFIDVEVTPTNTEVPYVAFWLSQEEYQNVGGTPEGLQTNLEAYMEYLTESAGYESVIDLMAILQNKGEQTLQLQGLEPETSYILFLCGMDAYARPTTEVQVLTSNTIAYVASDATLTPAARVYDGTSASSMSPTMFPPETYSGNYFVRVKPILNDKAVAWYLLPTQTDYTKDTDSELLVRVSQQGNGPITASNIDVVTPNTTEGTFYLYMYPVNEEGEPGNIAKMSIQIDADSLWDINTIFDEDYTQGAAPSVTVHFSSAEKMMGASAKVNAIRIRRM</sequence>
<evidence type="ECO:0000313" key="3">
    <source>
        <dbReference type="Proteomes" id="UP000824259"/>
    </source>
</evidence>
<dbReference type="Proteomes" id="UP000824259">
    <property type="component" value="Unassembled WGS sequence"/>
</dbReference>